<evidence type="ECO:0000313" key="2">
    <source>
        <dbReference type="EMBL" id="MBP1472766.1"/>
    </source>
</evidence>
<evidence type="ECO:0000256" key="1">
    <source>
        <dbReference type="SAM" id="MobiDB-lite"/>
    </source>
</evidence>
<protein>
    <submittedName>
        <fullName evidence="2">Uncharacterized protein</fullName>
    </submittedName>
</protein>
<keyword evidence="3" id="KW-1185">Reference proteome</keyword>
<reference evidence="2 3" key="1">
    <citation type="submission" date="2021-04" db="EMBL/GenBank/DDBJ databases">
        <authorList>
            <person name="Huq M.A."/>
        </authorList>
    </citation>
    <scope>NUCLEOTIDE SEQUENCE [LARGE SCALE GENOMIC DNA]</scope>
    <source>
        <strain evidence="2 3">MAH-13</strain>
    </source>
</reference>
<proteinExistence type="predicted"/>
<gene>
    <name evidence="2" type="ORF">J7I44_00505</name>
</gene>
<feature type="compositionally biased region" description="Basic and acidic residues" evidence="1">
    <location>
        <begin position="8"/>
        <end position="19"/>
    </location>
</feature>
<sequence>MRQAASGHEGRTGDADGDKASYTVAREGALQTIFAPAALPFDAIMTND</sequence>
<feature type="region of interest" description="Disordered" evidence="1">
    <location>
        <begin position="1"/>
        <end position="20"/>
    </location>
</feature>
<evidence type="ECO:0000313" key="3">
    <source>
        <dbReference type="Proteomes" id="UP000823790"/>
    </source>
</evidence>
<comment type="caution">
    <text evidence="2">The sequence shown here is derived from an EMBL/GenBank/DDBJ whole genome shotgun (WGS) entry which is preliminary data.</text>
</comment>
<dbReference type="Proteomes" id="UP000823790">
    <property type="component" value="Unassembled WGS sequence"/>
</dbReference>
<dbReference type="EMBL" id="JAGJRS010000002">
    <property type="protein sequence ID" value="MBP1472766.1"/>
    <property type="molecule type" value="Genomic_DNA"/>
</dbReference>
<organism evidence="2 3">
    <name type="scientific">Frateuria flava</name>
    <dbReference type="NCBI Taxonomy" id="2821489"/>
    <lineage>
        <taxon>Bacteria</taxon>
        <taxon>Pseudomonadati</taxon>
        <taxon>Pseudomonadota</taxon>
        <taxon>Gammaproteobacteria</taxon>
        <taxon>Lysobacterales</taxon>
        <taxon>Rhodanobacteraceae</taxon>
        <taxon>Frateuria</taxon>
    </lineage>
</organism>
<name>A0ABS4DI91_9GAMM</name>
<accession>A0ABS4DI91</accession>